<dbReference type="EMBL" id="MU032349">
    <property type="protein sequence ID" value="KAF3763104.1"/>
    <property type="molecule type" value="Genomic_DNA"/>
</dbReference>
<dbReference type="Pfam" id="PF08241">
    <property type="entry name" value="Methyltransf_11"/>
    <property type="match status" value="1"/>
</dbReference>
<evidence type="ECO:0000313" key="4">
    <source>
        <dbReference type="Proteomes" id="UP000803844"/>
    </source>
</evidence>
<feature type="non-terminal residue" evidence="3">
    <location>
        <position position="1"/>
    </location>
</feature>
<comment type="caution">
    <text evidence="3">The sequence shown here is derived from an EMBL/GenBank/DDBJ whole genome shotgun (WGS) entry which is preliminary data.</text>
</comment>
<dbReference type="OrthoDB" id="2013972at2759"/>
<dbReference type="InterPro" id="IPR013216">
    <property type="entry name" value="Methyltransf_11"/>
</dbReference>
<evidence type="ECO:0000313" key="3">
    <source>
        <dbReference type="EMBL" id="KAF3763104.1"/>
    </source>
</evidence>
<dbReference type="SUPFAM" id="SSF53335">
    <property type="entry name" value="S-adenosyl-L-methionine-dependent methyltransferases"/>
    <property type="match status" value="1"/>
</dbReference>
<dbReference type="GO" id="GO:0008757">
    <property type="term" value="F:S-adenosylmethionine-dependent methyltransferase activity"/>
    <property type="evidence" value="ECO:0007669"/>
    <property type="project" value="InterPro"/>
</dbReference>
<comment type="similarity">
    <text evidence="1">Belongs to the methyltransferase superfamily. LaeA methyltransferase family.</text>
</comment>
<keyword evidence="4" id="KW-1185">Reference proteome</keyword>
<evidence type="ECO:0000259" key="2">
    <source>
        <dbReference type="Pfam" id="PF08241"/>
    </source>
</evidence>
<gene>
    <name evidence="3" type="ORF">M406DRAFT_28179</name>
</gene>
<feature type="domain" description="Methyltransferase type 11" evidence="2">
    <location>
        <begin position="10"/>
        <end position="118"/>
    </location>
</feature>
<feature type="non-terminal residue" evidence="3">
    <location>
        <position position="186"/>
    </location>
</feature>
<reference evidence="3" key="1">
    <citation type="journal article" date="2020" name="Phytopathology">
        <title>Genome sequence of the chestnut blight fungus Cryphonectria parasitica EP155: A fundamental resource for an archetypical invasive plant pathogen.</title>
        <authorList>
            <person name="Crouch J.A."/>
            <person name="Dawe A."/>
            <person name="Aerts A."/>
            <person name="Barry K."/>
            <person name="Churchill A.C.L."/>
            <person name="Grimwood J."/>
            <person name="Hillman B."/>
            <person name="Milgroom M.G."/>
            <person name="Pangilinan J."/>
            <person name="Smith M."/>
            <person name="Salamov A."/>
            <person name="Schmutz J."/>
            <person name="Yadav J."/>
            <person name="Grigoriev I.V."/>
            <person name="Nuss D."/>
        </authorList>
    </citation>
    <scope>NUCLEOTIDE SEQUENCE</scope>
    <source>
        <strain evidence="3">EP155</strain>
    </source>
</reference>
<accession>A0A9P4XXI4</accession>
<dbReference type="PANTHER" id="PTHR43591">
    <property type="entry name" value="METHYLTRANSFERASE"/>
    <property type="match status" value="1"/>
</dbReference>
<organism evidence="3 4">
    <name type="scientific">Cryphonectria parasitica (strain ATCC 38755 / EP155)</name>
    <dbReference type="NCBI Taxonomy" id="660469"/>
    <lineage>
        <taxon>Eukaryota</taxon>
        <taxon>Fungi</taxon>
        <taxon>Dikarya</taxon>
        <taxon>Ascomycota</taxon>
        <taxon>Pezizomycotina</taxon>
        <taxon>Sordariomycetes</taxon>
        <taxon>Sordariomycetidae</taxon>
        <taxon>Diaporthales</taxon>
        <taxon>Cryphonectriaceae</taxon>
        <taxon>Cryphonectria-Endothia species complex</taxon>
        <taxon>Cryphonectria</taxon>
    </lineage>
</organism>
<dbReference type="GeneID" id="63835583"/>
<dbReference type="Proteomes" id="UP000803844">
    <property type="component" value="Unassembled WGS sequence"/>
</dbReference>
<sequence length="186" mass="20602">LPFSSSSAILDLGCGVAQILGRLLDTYGADLPAHTRLVAADLNSEMVTTVQRRKATEIAEGNKIWERVETAVWDAQDLVTAGVPDNEFTHVTAGLLLFTVERPRDVLAEIRRVLKNPGGVFGMTSFRSANWLNFIEDVLNTVRPGTKLTRVPTPWASVEAVRQRLEEAGFRDVSVEEVQVFYGFEE</sequence>
<protein>
    <recommendedName>
        <fullName evidence="2">Methyltransferase type 11 domain-containing protein</fullName>
    </recommendedName>
</protein>
<evidence type="ECO:0000256" key="1">
    <source>
        <dbReference type="ARBA" id="ARBA00038158"/>
    </source>
</evidence>
<dbReference type="RefSeq" id="XP_040774083.1">
    <property type="nucleotide sequence ID" value="XM_040918454.1"/>
</dbReference>
<dbReference type="CDD" id="cd02440">
    <property type="entry name" value="AdoMet_MTases"/>
    <property type="match status" value="1"/>
</dbReference>
<dbReference type="Gene3D" id="3.40.50.150">
    <property type="entry name" value="Vaccinia Virus protein VP39"/>
    <property type="match status" value="1"/>
</dbReference>
<dbReference type="InterPro" id="IPR029063">
    <property type="entry name" value="SAM-dependent_MTases_sf"/>
</dbReference>
<dbReference type="AlphaFoldDB" id="A0A9P4XXI4"/>
<name>A0A9P4XXI4_CRYP1</name>
<proteinExistence type="inferred from homology"/>